<sequence length="34" mass="4074">MNVLLKDIHCESCREKKLHENEMHQNKLKHDNSA</sequence>
<dbReference type="EMBL" id="JYDU01000018">
    <property type="protein sequence ID" value="KRX98885.1"/>
    <property type="molecule type" value="Genomic_DNA"/>
</dbReference>
<dbReference type="AlphaFoldDB" id="A0A0V0YFK4"/>
<protein>
    <submittedName>
        <fullName evidence="1">Uncharacterized protein</fullName>
    </submittedName>
</protein>
<dbReference type="Proteomes" id="UP000054815">
    <property type="component" value="Unassembled WGS sequence"/>
</dbReference>
<reference evidence="1 2" key="1">
    <citation type="submission" date="2015-01" db="EMBL/GenBank/DDBJ databases">
        <title>Evolution of Trichinella species and genotypes.</title>
        <authorList>
            <person name="Korhonen P.K."/>
            <person name="Edoardo P."/>
            <person name="Giuseppe L.R."/>
            <person name="Gasser R.B."/>
        </authorList>
    </citation>
    <scope>NUCLEOTIDE SEQUENCE [LARGE SCALE GENOMIC DNA]</scope>
    <source>
        <strain evidence="1">ISS141</strain>
    </source>
</reference>
<accession>A0A0V0YFK4</accession>
<evidence type="ECO:0000313" key="2">
    <source>
        <dbReference type="Proteomes" id="UP000054815"/>
    </source>
</evidence>
<comment type="caution">
    <text evidence="1">The sequence shown here is derived from an EMBL/GenBank/DDBJ whole genome shotgun (WGS) entry which is preliminary data.</text>
</comment>
<name>A0A0V0YFK4_TRIPS</name>
<gene>
    <name evidence="1" type="ORF">T4E_7592</name>
</gene>
<proteinExistence type="predicted"/>
<evidence type="ECO:0000313" key="1">
    <source>
        <dbReference type="EMBL" id="KRX98885.1"/>
    </source>
</evidence>
<organism evidence="1 2">
    <name type="scientific">Trichinella pseudospiralis</name>
    <name type="common">Parasitic roundworm</name>
    <dbReference type="NCBI Taxonomy" id="6337"/>
    <lineage>
        <taxon>Eukaryota</taxon>
        <taxon>Metazoa</taxon>
        <taxon>Ecdysozoa</taxon>
        <taxon>Nematoda</taxon>
        <taxon>Enoplea</taxon>
        <taxon>Dorylaimia</taxon>
        <taxon>Trichinellida</taxon>
        <taxon>Trichinellidae</taxon>
        <taxon>Trichinella</taxon>
    </lineage>
</organism>